<name>A0ABP8GBA1_9SPHI</name>
<proteinExistence type="predicted"/>
<keyword evidence="2" id="KW-1185">Reference proteome</keyword>
<evidence type="ECO:0000313" key="1">
    <source>
        <dbReference type="EMBL" id="GAA4321082.1"/>
    </source>
</evidence>
<comment type="caution">
    <text evidence="1">The sequence shown here is derived from an EMBL/GenBank/DDBJ whole genome shotgun (WGS) entry which is preliminary data.</text>
</comment>
<dbReference type="RefSeq" id="WP_345210985.1">
    <property type="nucleotide sequence ID" value="NZ_BAABFT010000004.1"/>
</dbReference>
<sequence>MDNLERIARALKSKVGRFESDGFARQMTSFITGITLPWNASIIKGLVSPFRQLFYLFNLNITSAMNPVSKYRLTLTKTGLN</sequence>
<accession>A0ABP8GBA1</accession>
<dbReference type="EMBL" id="BAABFT010000004">
    <property type="protein sequence ID" value="GAA4321082.1"/>
    <property type="molecule type" value="Genomic_DNA"/>
</dbReference>
<evidence type="ECO:0000313" key="2">
    <source>
        <dbReference type="Proteomes" id="UP001500582"/>
    </source>
</evidence>
<organism evidence="1 2">
    <name type="scientific">Mucilaginibacter gynuensis</name>
    <dbReference type="NCBI Taxonomy" id="1302236"/>
    <lineage>
        <taxon>Bacteria</taxon>
        <taxon>Pseudomonadati</taxon>
        <taxon>Bacteroidota</taxon>
        <taxon>Sphingobacteriia</taxon>
        <taxon>Sphingobacteriales</taxon>
        <taxon>Sphingobacteriaceae</taxon>
        <taxon>Mucilaginibacter</taxon>
    </lineage>
</organism>
<protein>
    <submittedName>
        <fullName evidence="1">Uncharacterized protein</fullName>
    </submittedName>
</protein>
<gene>
    <name evidence="1" type="ORF">GCM10023149_20710</name>
</gene>
<reference evidence="2" key="1">
    <citation type="journal article" date="2019" name="Int. J. Syst. Evol. Microbiol.">
        <title>The Global Catalogue of Microorganisms (GCM) 10K type strain sequencing project: providing services to taxonomists for standard genome sequencing and annotation.</title>
        <authorList>
            <consortium name="The Broad Institute Genomics Platform"/>
            <consortium name="The Broad Institute Genome Sequencing Center for Infectious Disease"/>
            <person name="Wu L."/>
            <person name="Ma J."/>
        </authorList>
    </citation>
    <scope>NUCLEOTIDE SEQUENCE [LARGE SCALE GENOMIC DNA]</scope>
    <source>
        <strain evidence="2">JCM 17705</strain>
    </source>
</reference>
<dbReference type="Proteomes" id="UP001500582">
    <property type="component" value="Unassembled WGS sequence"/>
</dbReference>